<feature type="domain" description="OmpR/PhoB-type" evidence="5">
    <location>
        <begin position="130"/>
        <end position="229"/>
    </location>
</feature>
<evidence type="ECO:0000256" key="2">
    <source>
        <dbReference type="PROSITE-ProRule" id="PRU00169"/>
    </source>
</evidence>
<dbReference type="Gene3D" id="6.10.250.690">
    <property type="match status" value="1"/>
</dbReference>
<dbReference type="PROSITE" id="PS50110">
    <property type="entry name" value="RESPONSE_REGULATORY"/>
    <property type="match status" value="1"/>
</dbReference>
<dbReference type="Proteomes" id="UP001433638">
    <property type="component" value="Unassembled WGS sequence"/>
</dbReference>
<dbReference type="CDD" id="cd17620">
    <property type="entry name" value="REC_OmpR_KdpE-like"/>
    <property type="match status" value="1"/>
</dbReference>
<evidence type="ECO:0000256" key="1">
    <source>
        <dbReference type="ARBA" id="ARBA00023125"/>
    </source>
</evidence>
<keyword evidence="2" id="KW-0597">Phosphoprotein</keyword>
<dbReference type="InterPro" id="IPR001789">
    <property type="entry name" value="Sig_transdc_resp-reg_receiver"/>
</dbReference>
<dbReference type="RefSeq" id="WP_349585138.1">
    <property type="nucleotide sequence ID" value="NZ_JBEFLD010000003.1"/>
</dbReference>
<reference evidence="6" key="1">
    <citation type="submission" date="2024-06" db="EMBL/GenBank/DDBJ databases">
        <title>Genome sequence of Vogesella sp. MAHUQ-64.</title>
        <authorList>
            <person name="Huq M.A."/>
        </authorList>
    </citation>
    <scope>NUCLEOTIDE SEQUENCE</scope>
    <source>
        <strain evidence="6">MAHUQ-64</strain>
    </source>
</reference>
<dbReference type="PROSITE" id="PS51755">
    <property type="entry name" value="OMPR_PHOB"/>
    <property type="match status" value="1"/>
</dbReference>
<feature type="DNA-binding region" description="OmpR/PhoB-type" evidence="3">
    <location>
        <begin position="130"/>
        <end position="229"/>
    </location>
</feature>
<comment type="caution">
    <text evidence="6">The sequence shown here is derived from an EMBL/GenBank/DDBJ whole genome shotgun (WGS) entry which is preliminary data.</text>
</comment>
<dbReference type="InterPro" id="IPR036388">
    <property type="entry name" value="WH-like_DNA-bd_sf"/>
</dbReference>
<proteinExistence type="predicted"/>
<dbReference type="Gene3D" id="1.10.10.10">
    <property type="entry name" value="Winged helix-like DNA-binding domain superfamily/Winged helix DNA-binding domain"/>
    <property type="match status" value="1"/>
</dbReference>
<dbReference type="PANTHER" id="PTHR48111">
    <property type="entry name" value="REGULATOR OF RPOS"/>
    <property type="match status" value="1"/>
</dbReference>
<name>A0ABV1M1F3_9NEIS</name>
<evidence type="ECO:0000256" key="3">
    <source>
        <dbReference type="PROSITE-ProRule" id="PRU01091"/>
    </source>
</evidence>
<dbReference type="Pfam" id="PF00072">
    <property type="entry name" value="Response_reg"/>
    <property type="match status" value="1"/>
</dbReference>
<organism evidence="6 7">
    <name type="scientific">Vogesella oryzagri</name>
    <dbReference type="NCBI Taxonomy" id="3160864"/>
    <lineage>
        <taxon>Bacteria</taxon>
        <taxon>Pseudomonadati</taxon>
        <taxon>Pseudomonadota</taxon>
        <taxon>Betaproteobacteria</taxon>
        <taxon>Neisseriales</taxon>
        <taxon>Chromobacteriaceae</taxon>
        <taxon>Vogesella</taxon>
    </lineage>
</organism>
<dbReference type="CDD" id="cd00383">
    <property type="entry name" value="trans_reg_C"/>
    <property type="match status" value="1"/>
</dbReference>
<dbReference type="SUPFAM" id="SSF52172">
    <property type="entry name" value="CheY-like"/>
    <property type="match status" value="1"/>
</dbReference>
<feature type="domain" description="Response regulatory" evidence="4">
    <location>
        <begin position="7"/>
        <end position="120"/>
    </location>
</feature>
<evidence type="ECO:0000313" key="6">
    <source>
        <dbReference type="EMBL" id="MEQ6290064.1"/>
    </source>
</evidence>
<dbReference type="SMART" id="SM00862">
    <property type="entry name" value="Trans_reg_C"/>
    <property type="match status" value="1"/>
</dbReference>
<dbReference type="Pfam" id="PF00486">
    <property type="entry name" value="Trans_reg_C"/>
    <property type="match status" value="1"/>
</dbReference>
<accession>A0ABV1M1F3</accession>
<dbReference type="SMART" id="SM00448">
    <property type="entry name" value="REC"/>
    <property type="match status" value="1"/>
</dbReference>
<protein>
    <submittedName>
        <fullName evidence="6">Response regulator</fullName>
    </submittedName>
</protein>
<dbReference type="InterPro" id="IPR011006">
    <property type="entry name" value="CheY-like_superfamily"/>
</dbReference>
<evidence type="ECO:0000259" key="5">
    <source>
        <dbReference type="PROSITE" id="PS51755"/>
    </source>
</evidence>
<dbReference type="PANTHER" id="PTHR48111:SF50">
    <property type="entry name" value="KDP OPERON TRANSCRIPTIONAL REGULATORY PROTEIN KDPE"/>
    <property type="match status" value="1"/>
</dbReference>
<dbReference type="InterPro" id="IPR016032">
    <property type="entry name" value="Sig_transdc_resp-reg_C-effctor"/>
</dbReference>
<dbReference type="InterPro" id="IPR039420">
    <property type="entry name" value="WalR-like"/>
</dbReference>
<dbReference type="Gene3D" id="3.40.50.2300">
    <property type="match status" value="1"/>
</dbReference>
<keyword evidence="1 3" id="KW-0238">DNA-binding</keyword>
<dbReference type="InterPro" id="IPR001867">
    <property type="entry name" value="OmpR/PhoB-type_DNA-bd"/>
</dbReference>
<feature type="modified residue" description="4-aspartylphosphate" evidence="2">
    <location>
        <position position="56"/>
    </location>
</feature>
<gene>
    <name evidence="6" type="ORF">ABNW52_05465</name>
</gene>
<sequence>MSQAELRILLIEDEPHIRRFVRSTLEAQQWTVYEADCGQRGLVEAGSRQPDLLIVDLGLPDMDGVALIRDFRHWSQAPVLVLSARSDEADKIAALDAGADDYLTKPFGVGELLARVRALSRRHARQLEASPLLSFGEVSVDLARREVRRGGVEVALTPMEYKLLCALLRDAGKALTHRMLMQAVWGPGHTDDSHYLRIYMSRLRQKLEQDPAQPVHFITLSGVGYRFQF</sequence>
<keyword evidence="7" id="KW-1185">Reference proteome</keyword>
<evidence type="ECO:0000259" key="4">
    <source>
        <dbReference type="PROSITE" id="PS50110"/>
    </source>
</evidence>
<dbReference type="EMBL" id="JBEFLD010000003">
    <property type="protein sequence ID" value="MEQ6290064.1"/>
    <property type="molecule type" value="Genomic_DNA"/>
</dbReference>
<dbReference type="SUPFAM" id="SSF46894">
    <property type="entry name" value="C-terminal effector domain of the bipartite response regulators"/>
    <property type="match status" value="1"/>
</dbReference>
<evidence type="ECO:0000313" key="7">
    <source>
        <dbReference type="Proteomes" id="UP001433638"/>
    </source>
</evidence>